<dbReference type="PANTHER" id="PTHR21087">
    <property type="entry name" value="SHIKIMATE KINASE"/>
    <property type="match status" value="1"/>
</dbReference>
<evidence type="ECO:0000256" key="5">
    <source>
        <dbReference type="ARBA" id="ARBA00022679"/>
    </source>
</evidence>
<comment type="cofactor">
    <cofactor evidence="11">
        <name>Mg(2+)</name>
        <dbReference type="ChEBI" id="CHEBI:18420"/>
    </cofactor>
    <text evidence="11">Binds 1 Mg(2+) ion per subunit.</text>
</comment>
<evidence type="ECO:0000313" key="13">
    <source>
        <dbReference type="Proteomes" id="UP000182508"/>
    </source>
</evidence>
<keyword evidence="11" id="KW-0479">Metal-binding</keyword>
<dbReference type="RefSeq" id="WP_074485039.1">
    <property type="nucleotide sequence ID" value="NZ_FMXP01000004.1"/>
</dbReference>
<keyword evidence="11" id="KW-0460">Magnesium</keyword>
<feature type="binding site" evidence="11">
    <location>
        <position position="113"/>
    </location>
    <ligand>
        <name>ATP</name>
        <dbReference type="ChEBI" id="CHEBI:30616"/>
    </ligand>
</feature>
<dbReference type="EC" id="2.7.1.71" evidence="3 11"/>
<dbReference type="PROSITE" id="PS01128">
    <property type="entry name" value="SHIKIMATE_KINASE"/>
    <property type="match status" value="1"/>
</dbReference>
<dbReference type="UniPathway" id="UPA00053">
    <property type="reaction ID" value="UER00088"/>
</dbReference>
<proteinExistence type="inferred from homology"/>
<dbReference type="AlphaFoldDB" id="A0A1G6ACM2"/>
<dbReference type="GO" id="GO:0005829">
    <property type="term" value="C:cytosol"/>
    <property type="evidence" value="ECO:0007669"/>
    <property type="project" value="TreeGrafter"/>
</dbReference>
<gene>
    <name evidence="11" type="primary">aroK</name>
    <name evidence="12" type="ORF">SAMN02910293_00285</name>
</gene>
<dbReference type="Pfam" id="PF01202">
    <property type="entry name" value="SKI"/>
    <property type="match status" value="1"/>
</dbReference>
<keyword evidence="13" id="KW-1185">Reference proteome</keyword>
<dbReference type="eggNOG" id="COG0703">
    <property type="taxonomic scope" value="Bacteria"/>
</dbReference>
<evidence type="ECO:0000256" key="2">
    <source>
        <dbReference type="ARBA" id="ARBA00006997"/>
    </source>
</evidence>
<accession>A0A1G6ACM2</accession>
<evidence type="ECO:0000256" key="3">
    <source>
        <dbReference type="ARBA" id="ARBA00012154"/>
    </source>
</evidence>
<evidence type="ECO:0000256" key="11">
    <source>
        <dbReference type="HAMAP-Rule" id="MF_00109"/>
    </source>
</evidence>
<sequence length="158" mass="17780">MAKILIGFMGSGKSTIARILDPDFIDMDARIVEKLGMSIADFFEQHGEAAFREIEAKTLQELLAEDHVISAGGGVVVTETNRKILSNNPETIYLKADFETLYQRIAEDKVNVRPLFVNNSKADFKAIFDKRQDWYEEAASQIIDVAGKTPEQIVEEIR</sequence>
<feature type="binding site" evidence="11">
    <location>
        <begin position="10"/>
        <end position="15"/>
    </location>
    <ligand>
        <name>ATP</name>
        <dbReference type="ChEBI" id="CHEBI:30616"/>
    </ligand>
</feature>
<comment type="caution">
    <text evidence="11">Lacks conserved residue(s) required for the propagation of feature annotation.</text>
</comment>
<dbReference type="GO" id="GO:0009073">
    <property type="term" value="P:aromatic amino acid family biosynthetic process"/>
    <property type="evidence" value="ECO:0007669"/>
    <property type="project" value="UniProtKB-KW"/>
</dbReference>
<reference evidence="12 13" key="1">
    <citation type="submission" date="2016-10" db="EMBL/GenBank/DDBJ databases">
        <authorList>
            <person name="de Groot N.N."/>
        </authorList>
    </citation>
    <scope>NUCLEOTIDE SEQUENCE [LARGE SCALE GENOMIC DNA]</scope>
    <source>
        <strain evidence="12 13">A-4</strain>
    </source>
</reference>
<dbReference type="HAMAP" id="MF_00109">
    <property type="entry name" value="Shikimate_kinase"/>
    <property type="match status" value="1"/>
</dbReference>
<dbReference type="Gene3D" id="3.40.50.300">
    <property type="entry name" value="P-loop containing nucleotide triphosphate hydrolases"/>
    <property type="match status" value="1"/>
</dbReference>
<evidence type="ECO:0000313" key="12">
    <source>
        <dbReference type="EMBL" id="SDB06066.1"/>
    </source>
</evidence>
<dbReference type="GO" id="GO:0005524">
    <property type="term" value="F:ATP binding"/>
    <property type="evidence" value="ECO:0007669"/>
    <property type="project" value="UniProtKB-UniRule"/>
</dbReference>
<comment type="subunit">
    <text evidence="11">Monomer.</text>
</comment>
<keyword evidence="5 11" id="KW-0808">Transferase</keyword>
<keyword evidence="8 11" id="KW-0067">ATP-binding</keyword>
<dbReference type="GO" id="GO:0009423">
    <property type="term" value="P:chorismate biosynthetic process"/>
    <property type="evidence" value="ECO:0007669"/>
    <property type="project" value="UniProtKB-UniRule"/>
</dbReference>
<evidence type="ECO:0000256" key="9">
    <source>
        <dbReference type="ARBA" id="ARBA00023141"/>
    </source>
</evidence>
<evidence type="ECO:0000256" key="8">
    <source>
        <dbReference type="ARBA" id="ARBA00022840"/>
    </source>
</evidence>
<evidence type="ECO:0000256" key="7">
    <source>
        <dbReference type="ARBA" id="ARBA00022777"/>
    </source>
</evidence>
<dbReference type="GO" id="GO:0004765">
    <property type="term" value="F:shikimate kinase activity"/>
    <property type="evidence" value="ECO:0007669"/>
    <property type="project" value="UniProtKB-UniRule"/>
</dbReference>
<dbReference type="GO" id="GO:0000287">
    <property type="term" value="F:magnesium ion binding"/>
    <property type="evidence" value="ECO:0007669"/>
    <property type="project" value="UniProtKB-UniRule"/>
</dbReference>
<comment type="subcellular location">
    <subcellularLocation>
        <location evidence="11">Cytoplasm</location>
    </subcellularLocation>
</comment>
<protein>
    <recommendedName>
        <fullName evidence="3 11">Shikimate kinase</fullName>
        <shortName evidence="11">SK</shortName>
        <ecNumber evidence="3 11">2.7.1.71</ecNumber>
    </recommendedName>
</protein>
<keyword evidence="6 11" id="KW-0547">Nucleotide-binding</keyword>
<dbReference type="InterPro" id="IPR000623">
    <property type="entry name" value="Shikimate_kinase/TSH1"/>
</dbReference>
<feature type="binding site" evidence="11">
    <location>
        <position position="52"/>
    </location>
    <ligand>
        <name>substrate</name>
    </ligand>
</feature>
<dbReference type="CDD" id="cd00464">
    <property type="entry name" value="SK"/>
    <property type="match status" value="1"/>
</dbReference>
<comment type="catalytic activity">
    <reaction evidence="10 11">
        <text>shikimate + ATP = 3-phosphoshikimate + ADP + H(+)</text>
        <dbReference type="Rhea" id="RHEA:13121"/>
        <dbReference type="ChEBI" id="CHEBI:15378"/>
        <dbReference type="ChEBI" id="CHEBI:30616"/>
        <dbReference type="ChEBI" id="CHEBI:36208"/>
        <dbReference type="ChEBI" id="CHEBI:145989"/>
        <dbReference type="ChEBI" id="CHEBI:456216"/>
        <dbReference type="EC" id="2.7.1.71"/>
    </reaction>
</comment>
<keyword evidence="4 11" id="KW-0028">Amino-acid biosynthesis</keyword>
<dbReference type="PRINTS" id="PR01100">
    <property type="entry name" value="SHIKIMTKNASE"/>
</dbReference>
<evidence type="ECO:0000256" key="10">
    <source>
        <dbReference type="ARBA" id="ARBA00048567"/>
    </source>
</evidence>
<evidence type="ECO:0000256" key="4">
    <source>
        <dbReference type="ARBA" id="ARBA00022605"/>
    </source>
</evidence>
<dbReference type="GO" id="GO:0008652">
    <property type="term" value="P:amino acid biosynthetic process"/>
    <property type="evidence" value="ECO:0007669"/>
    <property type="project" value="UniProtKB-KW"/>
</dbReference>
<feature type="binding site" evidence="11">
    <location>
        <position position="73"/>
    </location>
    <ligand>
        <name>substrate</name>
    </ligand>
</feature>
<comment type="pathway">
    <text evidence="1 11">Metabolic intermediate biosynthesis; chorismate biosynthesis; chorismate from D-erythrose 4-phosphate and phosphoenolpyruvate: step 5/7.</text>
</comment>
<dbReference type="InterPro" id="IPR027417">
    <property type="entry name" value="P-loop_NTPase"/>
</dbReference>
<evidence type="ECO:0000256" key="6">
    <source>
        <dbReference type="ARBA" id="ARBA00022741"/>
    </source>
</evidence>
<evidence type="ECO:0000256" key="1">
    <source>
        <dbReference type="ARBA" id="ARBA00004842"/>
    </source>
</evidence>
<name>A0A1G6ACM2_9STRE</name>
<dbReference type="InterPro" id="IPR023000">
    <property type="entry name" value="Shikimate_kinase_CS"/>
</dbReference>
<comment type="similarity">
    <text evidence="2 11">Belongs to the shikimate kinase family.</text>
</comment>
<keyword evidence="7 11" id="KW-0418">Kinase</keyword>
<keyword evidence="11" id="KW-0963">Cytoplasm</keyword>
<organism evidence="12 13">
    <name type="scientific">Streptococcus henryi</name>
    <dbReference type="NCBI Taxonomy" id="439219"/>
    <lineage>
        <taxon>Bacteria</taxon>
        <taxon>Bacillati</taxon>
        <taxon>Bacillota</taxon>
        <taxon>Bacilli</taxon>
        <taxon>Lactobacillales</taxon>
        <taxon>Streptococcaceae</taxon>
        <taxon>Streptococcus</taxon>
    </lineage>
</organism>
<dbReference type="PANTHER" id="PTHR21087:SF16">
    <property type="entry name" value="SHIKIMATE KINASE 1, CHLOROPLASTIC"/>
    <property type="match status" value="1"/>
</dbReference>
<comment type="function">
    <text evidence="11">Catalyzes the specific phosphorylation of the 3-hydroxyl group of shikimic acid using ATP as a cosubstrate.</text>
</comment>
<dbReference type="STRING" id="439219.SAMN02910293_00285"/>
<keyword evidence="9 11" id="KW-0057">Aromatic amino acid biosynthesis</keyword>
<feature type="binding site" evidence="11">
    <location>
        <position position="28"/>
    </location>
    <ligand>
        <name>substrate</name>
    </ligand>
</feature>
<dbReference type="Proteomes" id="UP000182508">
    <property type="component" value="Unassembled WGS sequence"/>
</dbReference>
<dbReference type="InterPro" id="IPR031322">
    <property type="entry name" value="Shikimate/glucono_kinase"/>
</dbReference>
<feature type="binding site" evidence="11">
    <location>
        <position position="14"/>
    </location>
    <ligand>
        <name>Mg(2+)</name>
        <dbReference type="ChEBI" id="CHEBI:18420"/>
    </ligand>
</feature>
<dbReference type="EMBL" id="FMXP01000004">
    <property type="protein sequence ID" value="SDB06066.1"/>
    <property type="molecule type" value="Genomic_DNA"/>
</dbReference>
<feature type="binding site" evidence="11">
    <location>
        <position position="131"/>
    </location>
    <ligand>
        <name>substrate</name>
    </ligand>
</feature>
<dbReference type="SUPFAM" id="SSF52540">
    <property type="entry name" value="P-loop containing nucleoside triphosphate hydrolases"/>
    <property type="match status" value="1"/>
</dbReference>